<evidence type="ECO:0000259" key="3">
    <source>
        <dbReference type="Pfam" id="PF19838"/>
    </source>
</evidence>
<dbReference type="PANTHER" id="PTHR30189">
    <property type="entry name" value="LPS-ASSEMBLY PROTEIN"/>
    <property type="match status" value="1"/>
</dbReference>
<sequence length="888" mass="99813">MLRKFDLKGTLFLCTMLLALGAAAQNNTSSPKTKTAPPTDTTRTDSLKAKQIGDVKTTVTYTATDSMRFDIDTKKVYLYGQADIDYGDISLNADRVEINWENNTLKATGTPDSAGGKEHGTPVFKQGADQYVAKVIKYNFKTKQGHISEIVTQQGEGYLHGETVKKAANDEMFVQHAQYTTCNLAHPHFYINAQKIKMIPKDKLISGPFNLVLADVPTPLGFFMGIFPTPESRSSGIIIPTYGEATDRGFYLRDGGYYWSVNDNIGINFLGQIYSKGSYGLSVASQYKKRYAYDGNFAIRHNYRKTGDESNPDIFKDYWIEWSHRPVTRKSSSFSASVNAGSSGYNNRNSFNANNYLAASFSSRVSYSKTFTGTPFSLGVNASQQQSSSGVMNFTLPDVAFNMMSIYPFRGKTGSQNNWYQNINMSYAMTSQNSISNNRLIRPTFTDIDEKLYNRDLNTMLVLKESSTSDVLKRMNTGVSHRIPISTTFRILNNINVSPSVSYSENWYFRRFKFNTVNYGSVLGDSINADTTNGFYRVYNYNTSISLNTRMYGTFYTRRSKKIEAFRHTINPNVGFSYQPDFSDTRYGMYKRVTANNKEYVLDPYQGSLYGGASRGKSASMSFGLTNSLEMKLRAKPDTNAKADAKPPKGKKVSLIDNFSINSAYNFAADSFNLSPISMRAQTNILGRFALNVGATLDPYIYVIDDKNTTTGTRINKFAWDTKGKGLGQFSNFMATLSTSLNPAALKPKTLAKAQNDPNLQSELDFINANRDLYVDFTVPWNLSINYAFYYSKTGYAASNITQSVTVSGDISITKNWKITSNSGYDFKSKQFVYPNIGIFREMHCWQMRFDWTPTGTRGGSFSINISPKASILQDLKFTRRRSWYDNY</sequence>
<dbReference type="STRING" id="927664.SAMN05421780_109139"/>
<evidence type="ECO:0000256" key="2">
    <source>
        <dbReference type="SAM" id="SignalP"/>
    </source>
</evidence>
<dbReference type="Proteomes" id="UP000199514">
    <property type="component" value="Unassembled WGS sequence"/>
</dbReference>
<reference evidence="4 5" key="1">
    <citation type="submission" date="2016-10" db="EMBL/GenBank/DDBJ databases">
        <authorList>
            <person name="de Groot N.N."/>
        </authorList>
    </citation>
    <scope>NUCLEOTIDE SEQUENCE [LARGE SCALE GENOMIC DNA]</scope>
    <source>
        <strain evidence="4 5">DSM 6793</strain>
    </source>
</reference>
<gene>
    <name evidence="4" type="ORF">SAMN05421780_109139</name>
</gene>
<name>A0A1I1M0J6_9BACT</name>
<dbReference type="RefSeq" id="WP_143083989.1">
    <property type="nucleotide sequence ID" value="NZ_FOLE01000009.1"/>
</dbReference>
<proteinExistence type="predicted"/>
<dbReference type="AlphaFoldDB" id="A0A1I1M0J6"/>
<evidence type="ECO:0000313" key="5">
    <source>
        <dbReference type="Proteomes" id="UP000199514"/>
    </source>
</evidence>
<keyword evidence="2" id="KW-0732">Signal</keyword>
<dbReference type="GO" id="GO:0009279">
    <property type="term" value="C:cell outer membrane"/>
    <property type="evidence" value="ECO:0007669"/>
    <property type="project" value="TreeGrafter"/>
</dbReference>
<feature type="domain" description="LPS-assembly protein LptD central" evidence="3">
    <location>
        <begin position="205"/>
        <end position="700"/>
    </location>
</feature>
<dbReference type="InterPro" id="IPR045659">
    <property type="entry name" value="LptD_2"/>
</dbReference>
<protein>
    <submittedName>
        <fullName evidence="4">LPS assembly outer membrane protein LptD (Organic solvent tolerance protein OstA)</fullName>
    </submittedName>
</protein>
<evidence type="ECO:0000313" key="4">
    <source>
        <dbReference type="EMBL" id="SFC76728.1"/>
    </source>
</evidence>
<dbReference type="InterPro" id="IPR050218">
    <property type="entry name" value="LptD"/>
</dbReference>
<feature type="signal peptide" evidence="2">
    <location>
        <begin position="1"/>
        <end position="24"/>
    </location>
</feature>
<dbReference type="OrthoDB" id="9802320at2"/>
<dbReference type="Pfam" id="PF19838">
    <property type="entry name" value="LptD_2"/>
    <property type="match status" value="1"/>
</dbReference>
<keyword evidence="5" id="KW-1185">Reference proteome</keyword>
<dbReference type="PANTHER" id="PTHR30189:SF1">
    <property type="entry name" value="LPS-ASSEMBLY PROTEIN LPTD"/>
    <property type="match status" value="1"/>
</dbReference>
<dbReference type="GO" id="GO:1990351">
    <property type="term" value="C:transporter complex"/>
    <property type="evidence" value="ECO:0007669"/>
    <property type="project" value="TreeGrafter"/>
</dbReference>
<organism evidence="4 5">
    <name type="scientific">Flexibacter flexilis DSM 6793</name>
    <dbReference type="NCBI Taxonomy" id="927664"/>
    <lineage>
        <taxon>Bacteria</taxon>
        <taxon>Pseudomonadati</taxon>
        <taxon>Bacteroidota</taxon>
        <taxon>Cytophagia</taxon>
        <taxon>Cytophagales</taxon>
        <taxon>Flexibacteraceae</taxon>
        <taxon>Flexibacter</taxon>
    </lineage>
</organism>
<evidence type="ECO:0000256" key="1">
    <source>
        <dbReference type="SAM" id="MobiDB-lite"/>
    </source>
</evidence>
<accession>A0A1I1M0J6</accession>
<feature type="chain" id="PRO_5011744218" evidence="2">
    <location>
        <begin position="25"/>
        <end position="888"/>
    </location>
</feature>
<feature type="compositionally biased region" description="Low complexity" evidence="1">
    <location>
        <begin position="28"/>
        <end position="41"/>
    </location>
</feature>
<dbReference type="EMBL" id="FOLE01000009">
    <property type="protein sequence ID" value="SFC76728.1"/>
    <property type="molecule type" value="Genomic_DNA"/>
</dbReference>
<feature type="region of interest" description="Disordered" evidence="1">
    <location>
        <begin position="26"/>
        <end position="45"/>
    </location>
</feature>